<organism evidence="2 3">
    <name type="scientific">Araneus ventricosus</name>
    <name type="common">Orbweaver spider</name>
    <name type="synonym">Epeira ventricosa</name>
    <dbReference type="NCBI Taxonomy" id="182803"/>
    <lineage>
        <taxon>Eukaryota</taxon>
        <taxon>Metazoa</taxon>
        <taxon>Ecdysozoa</taxon>
        <taxon>Arthropoda</taxon>
        <taxon>Chelicerata</taxon>
        <taxon>Arachnida</taxon>
        <taxon>Araneae</taxon>
        <taxon>Araneomorphae</taxon>
        <taxon>Entelegynae</taxon>
        <taxon>Araneoidea</taxon>
        <taxon>Araneidae</taxon>
        <taxon>Araneus</taxon>
    </lineage>
</organism>
<keyword evidence="3" id="KW-1185">Reference proteome</keyword>
<dbReference type="EMBL" id="BGPR01000575">
    <property type="protein sequence ID" value="GBM27053.1"/>
    <property type="molecule type" value="Genomic_DNA"/>
</dbReference>
<gene>
    <name evidence="2" type="ORF">AVEN_256972_1</name>
</gene>
<feature type="domain" description="DUF5641" evidence="1">
    <location>
        <begin position="131"/>
        <end position="210"/>
    </location>
</feature>
<dbReference type="AlphaFoldDB" id="A0A4Y2ED34"/>
<dbReference type="Proteomes" id="UP000499080">
    <property type="component" value="Unassembled WGS sequence"/>
</dbReference>
<dbReference type="Pfam" id="PF18701">
    <property type="entry name" value="DUF5641"/>
    <property type="match status" value="1"/>
</dbReference>
<dbReference type="OrthoDB" id="6436901at2759"/>
<dbReference type="InterPro" id="IPR040676">
    <property type="entry name" value="DUF5641"/>
</dbReference>
<accession>A0A4Y2ED34</accession>
<evidence type="ECO:0000313" key="3">
    <source>
        <dbReference type="Proteomes" id="UP000499080"/>
    </source>
</evidence>
<name>A0A4Y2ED34_ARAVE</name>
<comment type="caution">
    <text evidence="2">The sequence shown here is derived from an EMBL/GenBank/DDBJ whole genome shotgun (WGS) entry which is preliminary data.</text>
</comment>
<protein>
    <recommendedName>
        <fullName evidence="1">DUF5641 domain-containing protein</fullName>
    </recommendedName>
</protein>
<sequence>MGPGVYHSHGFAPYILIMALIFEDILKKFRIWTDFRGIKVTENILDIYPSYLGFVEKVVGKAGSYNKRTAETYSRPLTYISENPQELIPLIPSIFLIENRLFGVADIDKIESQHLQYRIRCRVEFFNDLRHSFRKKYIGQLIQKRNVNKITQEPKVVEVALIDDDVKKWLDWPLALILELIPGPDSKVRTVKLKKIHGTVLRPIKRIFPLELDSRENFVKGLEEPIQDSVLILSPDEVIV</sequence>
<proteinExistence type="predicted"/>
<evidence type="ECO:0000313" key="2">
    <source>
        <dbReference type="EMBL" id="GBM27053.1"/>
    </source>
</evidence>
<evidence type="ECO:0000259" key="1">
    <source>
        <dbReference type="Pfam" id="PF18701"/>
    </source>
</evidence>
<reference evidence="2 3" key="1">
    <citation type="journal article" date="2019" name="Sci. Rep.">
        <title>Orb-weaving spider Araneus ventricosus genome elucidates the spidroin gene catalogue.</title>
        <authorList>
            <person name="Kono N."/>
            <person name="Nakamura H."/>
            <person name="Ohtoshi R."/>
            <person name="Moran D.A.P."/>
            <person name="Shinohara A."/>
            <person name="Yoshida Y."/>
            <person name="Fujiwara M."/>
            <person name="Mori M."/>
            <person name="Tomita M."/>
            <person name="Arakawa K."/>
        </authorList>
    </citation>
    <scope>NUCLEOTIDE SEQUENCE [LARGE SCALE GENOMIC DNA]</scope>
</reference>